<feature type="non-terminal residue" evidence="3">
    <location>
        <position position="270"/>
    </location>
</feature>
<keyword evidence="1" id="KW-0472">Membrane</keyword>
<feature type="non-terminal residue" evidence="3">
    <location>
        <position position="1"/>
    </location>
</feature>
<dbReference type="AlphaFoldDB" id="X0V1H4"/>
<feature type="transmembrane region" description="Helical" evidence="1">
    <location>
        <begin position="74"/>
        <end position="92"/>
    </location>
</feature>
<sequence length="270" mass="30752">LTDSVGIEAAQGFLHDFEGWVIFMACVLVLFAEMWLLSYVGKGDPRGWQMFDLNAGSLPEQSSVTQPLQKIPPAFVFSTLIVITTSLAGFFISEHPEQVPPRASLVTFPLTLGEWHGRPDNITQPVLDVLRLTDYLLANYVRVAGERVNLYVAYYENQRKGESPHSPRVCIPGGGWQITSLSREQLDLEQSDEPTLHFNRTLIKRGEQRQLVYYWFQQRGRLMANEYLVKWYLLVDALAKNRTDGALVRLVTPIDSREPIAAGDRRLRQF</sequence>
<dbReference type="NCBIfam" id="TIGR02914">
    <property type="entry name" value="EpsI_fam"/>
    <property type="match status" value="1"/>
</dbReference>
<keyword evidence="1" id="KW-0812">Transmembrane</keyword>
<accession>X0V1H4</accession>
<dbReference type="EMBL" id="BARS01022993">
    <property type="protein sequence ID" value="GAG06378.1"/>
    <property type="molecule type" value="Genomic_DNA"/>
</dbReference>
<gene>
    <name evidence="3" type="ORF">S01H1_36673</name>
</gene>
<dbReference type="Pfam" id="PF11984">
    <property type="entry name" value="DUF3485"/>
    <property type="match status" value="1"/>
</dbReference>
<evidence type="ECO:0000259" key="2">
    <source>
        <dbReference type="Pfam" id="PF11984"/>
    </source>
</evidence>
<reference evidence="3" key="1">
    <citation type="journal article" date="2014" name="Front. Microbiol.">
        <title>High frequency of phylogenetically diverse reductive dehalogenase-homologous genes in deep subseafloor sedimentary metagenomes.</title>
        <authorList>
            <person name="Kawai M."/>
            <person name="Futagami T."/>
            <person name="Toyoda A."/>
            <person name="Takaki Y."/>
            <person name="Nishi S."/>
            <person name="Hori S."/>
            <person name="Arai W."/>
            <person name="Tsubouchi T."/>
            <person name="Morono Y."/>
            <person name="Uchiyama I."/>
            <person name="Ito T."/>
            <person name="Fujiyama A."/>
            <person name="Inagaki F."/>
            <person name="Takami H."/>
        </authorList>
    </citation>
    <scope>NUCLEOTIDE SEQUENCE</scope>
    <source>
        <strain evidence="3">Expedition CK06-06</strain>
    </source>
</reference>
<evidence type="ECO:0000256" key="1">
    <source>
        <dbReference type="SAM" id="Phobius"/>
    </source>
</evidence>
<feature type="transmembrane region" description="Helical" evidence="1">
    <location>
        <begin position="20"/>
        <end position="40"/>
    </location>
</feature>
<dbReference type="InterPro" id="IPR014263">
    <property type="entry name" value="Methanolan_biosynth_EpsI"/>
</dbReference>
<protein>
    <recommendedName>
        <fullName evidence="2">Methanolan biosynthesis EpsI domain-containing protein</fullName>
    </recommendedName>
</protein>
<keyword evidence="1" id="KW-1133">Transmembrane helix</keyword>
<organism evidence="3">
    <name type="scientific">marine sediment metagenome</name>
    <dbReference type="NCBI Taxonomy" id="412755"/>
    <lineage>
        <taxon>unclassified sequences</taxon>
        <taxon>metagenomes</taxon>
        <taxon>ecological metagenomes</taxon>
    </lineage>
</organism>
<feature type="domain" description="Methanolan biosynthesis EpsI" evidence="2">
    <location>
        <begin position="80"/>
        <end position="270"/>
    </location>
</feature>
<proteinExistence type="predicted"/>
<name>X0V1H4_9ZZZZ</name>
<comment type="caution">
    <text evidence="3">The sequence shown here is derived from an EMBL/GenBank/DDBJ whole genome shotgun (WGS) entry which is preliminary data.</text>
</comment>
<evidence type="ECO:0000313" key="3">
    <source>
        <dbReference type="EMBL" id="GAG06378.1"/>
    </source>
</evidence>